<keyword evidence="2" id="KW-1185">Reference proteome</keyword>
<protein>
    <submittedName>
        <fullName evidence="3">Cell death protein 4 (inferred by orthology to a C. elegans protein)</fullName>
    </submittedName>
</protein>
<dbReference type="Gene3D" id="1.10.533.10">
    <property type="entry name" value="Death Domain, Fas"/>
    <property type="match status" value="1"/>
</dbReference>
<reference evidence="1 2" key="2">
    <citation type="submission" date="2018-11" db="EMBL/GenBank/DDBJ databases">
        <authorList>
            <consortium name="Pathogen Informatics"/>
        </authorList>
    </citation>
    <scope>NUCLEOTIDE SEQUENCE [LARGE SCALE GENOMIC DNA]</scope>
</reference>
<evidence type="ECO:0000313" key="2">
    <source>
        <dbReference type="Proteomes" id="UP000267096"/>
    </source>
</evidence>
<dbReference type="OrthoDB" id="1357022at2759"/>
<sequence>MLPEHHSRTLAVALDLLLKDFEPREAVPYMVAKLIFSDDQQDVILTKPTRRQRVLEFLRQYRRSAIDLGALIHFFEENGQLHLSAAVSKNIQPEQRVLLSERDIRSRLLRESNLPGPIKNYVKRDDLTRNLGSTLIKYASYGL</sequence>
<organism evidence="3">
    <name type="scientific">Anisakis simplex</name>
    <name type="common">Herring worm</name>
    <dbReference type="NCBI Taxonomy" id="6269"/>
    <lineage>
        <taxon>Eukaryota</taxon>
        <taxon>Metazoa</taxon>
        <taxon>Ecdysozoa</taxon>
        <taxon>Nematoda</taxon>
        <taxon>Chromadorea</taxon>
        <taxon>Rhabditida</taxon>
        <taxon>Spirurina</taxon>
        <taxon>Ascaridomorpha</taxon>
        <taxon>Ascaridoidea</taxon>
        <taxon>Anisakidae</taxon>
        <taxon>Anisakis</taxon>
        <taxon>Anisakis simplex complex</taxon>
    </lineage>
</organism>
<dbReference type="AlphaFoldDB" id="A0A0M3JDX6"/>
<evidence type="ECO:0000313" key="3">
    <source>
        <dbReference type="WBParaSite" id="ASIM_0000581701-mRNA-1"/>
    </source>
</evidence>
<accession>A0A0M3JDX6</accession>
<dbReference type="InterPro" id="IPR011029">
    <property type="entry name" value="DEATH-like_dom_sf"/>
</dbReference>
<evidence type="ECO:0000313" key="1">
    <source>
        <dbReference type="EMBL" id="VDK25798.1"/>
    </source>
</evidence>
<proteinExistence type="predicted"/>
<dbReference type="EMBL" id="UYRR01011193">
    <property type="protein sequence ID" value="VDK25798.1"/>
    <property type="molecule type" value="Genomic_DNA"/>
</dbReference>
<dbReference type="Proteomes" id="UP000267096">
    <property type="component" value="Unassembled WGS sequence"/>
</dbReference>
<dbReference type="WBParaSite" id="ASIM_0000581701-mRNA-1">
    <property type="protein sequence ID" value="ASIM_0000581701-mRNA-1"/>
    <property type="gene ID" value="ASIM_0000581701"/>
</dbReference>
<dbReference type="SUPFAM" id="SSF47986">
    <property type="entry name" value="DEATH domain"/>
    <property type="match status" value="1"/>
</dbReference>
<gene>
    <name evidence="1" type="ORF">ASIM_LOCUS5603</name>
</gene>
<name>A0A0M3JDX6_ANISI</name>
<reference evidence="3" key="1">
    <citation type="submission" date="2017-02" db="UniProtKB">
        <authorList>
            <consortium name="WormBaseParasite"/>
        </authorList>
    </citation>
    <scope>IDENTIFICATION</scope>
</reference>